<keyword evidence="1" id="KW-0472">Membrane</keyword>
<feature type="transmembrane region" description="Helical" evidence="1">
    <location>
        <begin position="27"/>
        <end position="45"/>
    </location>
</feature>
<feature type="transmembrane region" description="Helical" evidence="1">
    <location>
        <begin position="115"/>
        <end position="131"/>
    </location>
</feature>
<feature type="transmembrane region" description="Helical" evidence="1">
    <location>
        <begin position="83"/>
        <end position="103"/>
    </location>
</feature>
<name>A0ABY7PGP4_9BACT</name>
<gene>
    <name evidence="2" type="ORF">O9Z63_10210</name>
</gene>
<keyword evidence="1" id="KW-1133">Transmembrane helix</keyword>
<keyword evidence="1" id="KW-0812">Transmembrane</keyword>
<dbReference type="RefSeq" id="WP_270125092.1">
    <property type="nucleotide sequence ID" value="NZ_CP115396.1"/>
</dbReference>
<evidence type="ECO:0000256" key="1">
    <source>
        <dbReference type="SAM" id="Phobius"/>
    </source>
</evidence>
<evidence type="ECO:0000313" key="3">
    <source>
        <dbReference type="Proteomes" id="UP001211872"/>
    </source>
</evidence>
<keyword evidence="3" id="KW-1185">Reference proteome</keyword>
<dbReference type="EMBL" id="CP115396">
    <property type="protein sequence ID" value="WBO82761.1"/>
    <property type="molecule type" value="Genomic_DNA"/>
</dbReference>
<accession>A0ABY7PGP4</accession>
<organism evidence="2 3">
    <name type="scientific">Hymenobacter yonginensis</name>
    <dbReference type="NCBI Taxonomy" id="748197"/>
    <lineage>
        <taxon>Bacteria</taxon>
        <taxon>Pseudomonadati</taxon>
        <taxon>Bacteroidota</taxon>
        <taxon>Cytophagia</taxon>
        <taxon>Cytophagales</taxon>
        <taxon>Hymenobacteraceae</taxon>
        <taxon>Hymenobacter</taxon>
    </lineage>
</organism>
<reference evidence="2 3" key="1">
    <citation type="journal article" date="2011" name="Int. J. Syst. Evol. Microbiol.">
        <title>Hymenobacter yonginensis sp. nov., isolated from a mesotrophic artificial lake.</title>
        <authorList>
            <person name="Joung Y."/>
            <person name="Cho S.H."/>
            <person name="Kim H."/>
            <person name="Kim S.B."/>
            <person name="Joh K."/>
        </authorList>
    </citation>
    <scope>NUCLEOTIDE SEQUENCE [LARGE SCALE GENOMIC DNA]</scope>
    <source>
        <strain evidence="2 3">KCTC 22745</strain>
    </source>
</reference>
<dbReference type="Proteomes" id="UP001211872">
    <property type="component" value="Chromosome"/>
</dbReference>
<evidence type="ECO:0000313" key="2">
    <source>
        <dbReference type="EMBL" id="WBO82761.1"/>
    </source>
</evidence>
<sequence length="246" mass="26103">MSALLLAAPLFSLAASALPVRVLLSLHIAAGTVALLAGLVPMLGRKGGTWHVRAGRLYVYCMMAVALTAVGLCLLQPLTLSRLFLTGVAMLSFYLSFSGWRAARRRSALLPRPDQLLAIAALLVGVLMVGVGLWLQAVLFAFFGALICLFAGLDARQSLFPRPAEQAEPWLLRHIARLGGSYISAFTAFLVVNMGRVLPADAPAWLGTVVWIAPTVVGSVLIARTVRYYRARLAARQAGLGAPGAG</sequence>
<protein>
    <submittedName>
        <fullName evidence="2">DUF2306 domain-containing protein</fullName>
    </submittedName>
</protein>
<feature type="transmembrane region" description="Helical" evidence="1">
    <location>
        <begin position="57"/>
        <end position="77"/>
    </location>
</feature>
<feature type="transmembrane region" description="Helical" evidence="1">
    <location>
        <begin position="204"/>
        <end position="223"/>
    </location>
</feature>
<proteinExistence type="predicted"/>